<dbReference type="AlphaFoldDB" id="A0A6J4TDS3"/>
<feature type="non-terminal residue" evidence="2">
    <location>
        <position position="1"/>
    </location>
</feature>
<proteinExistence type="predicted"/>
<accession>A0A6J4TDS3</accession>
<evidence type="ECO:0000313" key="2">
    <source>
        <dbReference type="EMBL" id="CAA9520780.1"/>
    </source>
</evidence>
<dbReference type="EMBL" id="CADCWE010000011">
    <property type="protein sequence ID" value="CAA9520780.1"/>
    <property type="molecule type" value="Genomic_DNA"/>
</dbReference>
<feature type="compositionally biased region" description="Low complexity" evidence="1">
    <location>
        <begin position="24"/>
        <end position="41"/>
    </location>
</feature>
<evidence type="ECO:0000256" key="1">
    <source>
        <dbReference type="SAM" id="MobiDB-lite"/>
    </source>
</evidence>
<protein>
    <submittedName>
        <fullName evidence="2">Uncharacterized protein</fullName>
    </submittedName>
</protein>
<sequence>ARGARAAATGRAPVRGGARGGRGAWLRLRGAGAGHLSAGGRDPARPPGAGRLRGGLDRGPGAWAGAGDRRGYRNAIRRGAGGGRRGIHGSGGGAVAPRTGSPDLARHRADGPADRRRAVHQPAHGAGPRRRHLRQARGQHPHRRRHRGHRGGPCHRSHRCPV</sequence>
<organism evidence="2">
    <name type="scientific">uncultured Thermomicrobiales bacterium</name>
    <dbReference type="NCBI Taxonomy" id="1645740"/>
    <lineage>
        <taxon>Bacteria</taxon>
        <taxon>Pseudomonadati</taxon>
        <taxon>Thermomicrobiota</taxon>
        <taxon>Thermomicrobia</taxon>
        <taxon>Thermomicrobiales</taxon>
        <taxon>environmental samples</taxon>
    </lineage>
</organism>
<gene>
    <name evidence="2" type="ORF">AVDCRST_MAG73-161</name>
</gene>
<feature type="non-terminal residue" evidence="2">
    <location>
        <position position="162"/>
    </location>
</feature>
<feature type="compositionally biased region" description="Low complexity" evidence="1">
    <location>
        <begin position="1"/>
        <end position="16"/>
    </location>
</feature>
<name>A0A6J4TDS3_9BACT</name>
<feature type="compositionally biased region" description="Basic residues" evidence="1">
    <location>
        <begin position="127"/>
        <end position="162"/>
    </location>
</feature>
<feature type="region of interest" description="Disordered" evidence="1">
    <location>
        <begin position="1"/>
        <end position="162"/>
    </location>
</feature>
<feature type="compositionally biased region" description="Basic and acidic residues" evidence="1">
    <location>
        <begin position="104"/>
        <end position="116"/>
    </location>
</feature>
<feature type="compositionally biased region" description="Gly residues" evidence="1">
    <location>
        <begin position="79"/>
        <end position="94"/>
    </location>
</feature>
<reference evidence="2" key="1">
    <citation type="submission" date="2020-02" db="EMBL/GenBank/DDBJ databases">
        <authorList>
            <person name="Meier V. D."/>
        </authorList>
    </citation>
    <scope>NUCLEOTIDE SEQUENCE</scope>
    <source>
        <strain evidence="2">AVDCRST_MAG73</strain>
    </source>
</reference>